<evidence type="ECO:0000256" key="4">
    <source>
        <dbReference type="ARBA" id="ARBA00022679"/>
    </source>
</evidence>
<gene>
    <name evidence="7" type="ORF">METZ01_LOCUS73261</name>
</gene>
<dbReference type="InterPro" id="IPR004838">
    <property type="entry name" value="NHTrfase_class1_PyrdxlP-BS"/>
</dbReference>
<sequence>MEDYIKKKIKSLKLSATLAINEKSKKLLEDGKKVFRFGFGQSPFPVPKGVISALKKNADKKNYLSMQGLAELRKAISKYLNGRTNKFFDHKNIIVGPGSKELMFLLHLSFDGDIILPAPSWVSYEPQAIIGRNKVHWLQTSRDNNWFPTSQEIEKKIKSLKKKNIILILNSPNNPSGTTCGNLKEIGEVAKKYKIIVLSDEIYTDLKFDRKYESISKYYPERTIISSGLSKWCGAGGWRLGFFAFPSNLKPIMEMLKILASESFSAVSTPIQYAAVEAFTGDYSDYVNKTTNILHAVGNYVYTNLKSNKVLMNVPQGGFYLMPEFLNSKFKTSEEMCGDILNKCGVALLPGSDFGLKSNQMLARLSFTDFDGEIFLENIESSKKLDDDTIKKYAPNIVEGTQKLVDWSKNL</sequence>
<dbReference type="Gene3D" id="3.90.1150.10">
    <property type="entry name" value="Aspartate Aminotransferase, domain 1"/>
    <property type="match status" value="1"/>
</dbReference>
<organism evidence="7">
    <name type="scientific">marine metagenome</name>
    <dbReference type="NCBI Taxonomy" id="408172"/>
    <lineage>
        <taxon>unclassified sequences</taxon>
        <taxon>metagenomes</taxon>
        <taxon>ecological metagenomes</taxon>
    </lineage>
</organism>
<dbReference type="CDD" id="cd00609">
    <property type="entry name" value="AAT_like"/>
    <property type="match status" value="1"/>
</dbReference>
<dbReference type="InterPro" id="IPR015422">
    <property type="entry name" value="PyrdxlP-dep_Trfase_small"/>
</dbReference>
<name>A0A381TZG0_9ZZZZ</name>
<keyword evidence="5" id="KW-0663">Pyridoxal phosphate</keyword>
<evidence type="ECO:0000259" key="6">
    <source>
        <dbReference type="Pfam" id="PF00155"/>
    </source>
</evidence>
<keyword evidence="3" id="KW-0032">Aminotransferase</keyword>
<dbReference type="GO" id="GO:0006520">
    <property type="term" value="P:amino acid metabolic process"/>
    <property type="evidence" value="ECO:0007669"/>
    <property type="project" value="InterPro"/>
</dbReference>
<dbReference type="PROSITE" id="PS00105">
    <property type="entry name" value="AA_TRANSFER_CLASS_1"/>
    <property type="match status" value="1"/>
</dbReference>
<comment type="cofactor">
    <cofactor evidence="1">
        <name>pyridoxal 5'-phosphate</name>
        <dbReference type="ChEBI" id="CHEBI:597326"/>
    </cofactor>
</comment>
<dbReference type="GO" id="GO:0030170">
    <property type="term" value="F:pyridoxal phosphate binding"/>
    <property type="evidence" value="ECO:0007669"/>
    <property type="project" value="InterPro"/>
</dbReference>
<dbReference type="GO" id="GO:0008483">
    <property type="term" value="F:transaminase activity"/>
    <property type="evidence" value="ECO:0007669"/>
    <property type="project" value="UniProtKB-KW"/>
</dbReference>
<accession>A0A381TZG0</accession>
<dbReference type="Gene3D" id="3.40.640.10">
    <property type="entry name" value="Type I PLP-dependent aspartate aminotransferase-like (Major domain)"/>
    <property type="match status" value="1"/>
</dbReference>
<dbReference type="InterPro" id="IPR050596">
    <property type="entry name" value="AspAT/PAT-like"/>
</dbReference>
<keyword evidence="4" id="KW-0808">Transferase</keyword>
<evidence type="ECO:0000256" key="1">
    <source>
        <dbReference type="ARBA" id="ARBA00001933"/>
    </source>
</evidence>
<protein>
    <recommendedName>
        <fullName evidence="6">Aminotransferase class I/classII large domain-containing protein</fullName>
    </recommendedName>
</protein>
<proteinExistence type="inferred from homology"/>
<dbReference type="PANTHER" id="PTHR46383:SF1">
    <property type="entry name" value="ASPARTATE AMINOTRANSFERASE"/>
    <property type="match status" value="1"/>
</dbReference>
<comment type="similarity">
    <text evidence="2">Belongs to the class-I pyridoxal-phosphate-dependent aminotransferase family.</text>
</comment>
<dbReference type="EMBL" id="UINC01005297">
    <property type="protein sequence ID" value="SVA20407.1"/>
    <property type="molecule type" value="Genomic_DNA"/>
</dbReference>
<dbReference type="InterPro" id="IPR004839">
    <property type="entry name" value="Aminotransferase_I/II_large"/>
</dbReference>
<dbReference type="InterPro" id="IPR015421">
    <property type="entry name" value="PyrdxlP-dep_Trfase_major"/>
</dbReference>
<dbReference type="InterPro" id="IPR015424">
    <property type="entry name" value="PyrdxlP-dep_Trfase"/>
</dbReference>
<feature type="domain" description="Aminotransferase class I/classII large" evidence="6">
    <location>
        <begin position="33"/>
        <end position="367"/>
    </location>
</feature>
<dbReference type="PANTHER" id="PTHR46383">
    <property type="entry name" value="ASPARTATE AMINOTRANSFERASE"/>
    <property type="match status" value="1"/>
</dbReference>
<dbReference type="Pfam" id="PF00155">
    <property type="entry name" value="Aminotran_1_2"/>
    <property type="match status" value="1"/>
</dbReference>
<evidence type="ECO:0000313" key="7">
    <source>
        <dbReference type="EMBL" id="SVA20407.1"/>
    </source>
</evidence>
<evidence type="ECO:0000256" key="3">
    <source>
        <dbReference type="ARBA" id="ARBA00022576"/>
    </source>
</evidence>
<dbReference type="SUPFAM" id="SSF53383">
    <property type="entry name" value="PLP-dependent transferases"/>
    <property type="match status" value="1"/>
</dbReference>
<dbReference type="AlphaFoldDB" id="A0A381TZG0"/>
<evidence type="ECO:0000256" key="2">
    <source>
        <dbReference type="ARBA" id="ARBA00007441"/>
    </source>
</evidence>
<evidence type="ECO:0000256" key="5">
    <source>
        <dbReference type="ARBA" id="ARBA00022898"/>
    </source>
</evidence>
<reference evidence="7" key="1">
    <citation type="submission" date="2018-05" db="EMBL/GenBank/DDBJ databases">
        <authorList>
            <person name="Lanie J.A."/>
            <person name="Ng W.-L."/>
            <person name="Kazmierczak K.M."/>
            <person name="Andrzejewski T.M."/>
            <person name="Davidsen T.M."/>
            <person name="Wayne K.J."/>
            <person name="Tettelin H."/>
            <person name="Glass J.I."/>
            <person name="Rusch D."/>
            <person name="Podicherti R."/>
            <person name="Tsui H.-C.T."/>
            <person name="Winkler M.E."/>
        </authorList>
    </citation>
    <scope>NUCLEOTIDE SEQUENCE</scope>
</reference>